<evidence type="ECO:0000313" key="2">
    <source>
        <dbReference type="Proteomes" id="UP000054513"/>
    </source>
</evidence>
<reference evidence="1 2" key="1">
    <citation type="submission" date="2015-09" db="EMBL/GenBank/DDBJ databases">
        <title>Genome sequence of ICMP 19499.</title>
        <authorList>
            <person name="Visnovsky S.B."/>
            <person name="Lu A."/>
            <person name="Panda P."/>
            <person name="Pitman A.R."/>
        </authorList>
    </citation>
    <scope>NUCLEOTIDE SEQUENCE [LARGE SCALE GENOMIC DNA]</scope>
    <source>
        <strain evidence="1 2">ICMP 19499</strain>
    </source>
</reference>
<dbReference type="AlphaFoldDB" id="A0AAW3M7C7"/>
<protein>
    <recommendedName>
        <fullName evidence="3">HTH luxR-type domain-containing protein</fullName>
    </recommendedName>
</protein>
<dbReference type="EMBL" id="LKCI01000001">
    <property type="protein sequence ID" value="KTC62381.1"/>
    <property type="molecule type" value="Genomic_DNA"/>
</dbReference>
<name>A0AAW3M7C7_PSESS</name>
<evidence type="ECO:0008006" key="3">
    <source>
        <dbReference type="Google" id="ProtNLM"/>
    </source>
</evidence>
<dbReference type="RefSeq" id="WP_024666801.1">
    <property type="nucleotide sequence ID" value="NZ_LKCI01000001.1"/>
</dbReference>
<sequence length="268" mass="29878">MSKDLDSILDTILALDVETEVNALTASHKAIEAFCLEAKVPFTMGSLRNSKNHLTVDMDVTGDLIEWIKTNVPSFVVVELIAGTTNGTEGMILDFMIGYSESQNRLEEVKKLQSEAAGKNIEFTTYAIFNNPPLIVEHVTQSKLRMLCSIYEPVDDDPEDDHGFTEVYKTEEEIADYARKLAEDDNFYLAKNIGDRVSLAAKKFEGDFLAFDLNRIARESASIYKMEILPAKIMDMVGQGKDHKEIAVLLGESQNKVKQIIAVSSSKL</sequence>
<organism evidence="1 2">
    <name type="scientific">Pseudomonas savastanoi</name>
    <name type="common">Pseudomonas syringae pv. savastanoi</name>
    <dbReference type="NCBI Taxonomy" id="29438"/>
    <lineage>
        <taxon>Bacteria</taxon>
        <taxon>Pseudomonadati</taxon>
        <taxon>Pseudomonadota</taxon>
        <taxon>Gammaproteobacteria</taxon>
        <taxon>Pseudomonadales</taxon>
        <taxon>Pseudomonadaceae</taxon>
        <taxon>Pseudomonas</taxon>
    </lineage>
</organism>
<comment type="caution">
    <text evidence="1">The sequence shown here is derived from an EMBL/GenBank/DDBJ whole genome shotgun (WGS) entry which is preliminary data.</text>
</comment>
<dbReference type="Proteomes" id="UP000054513">
    <property type="component" value="Unassembled WGS sequence"/>
</dbReference>
<gene>
    <name evidence="1" type="ORF">AO287_26315</name>
</gene>
<accession>A0AAW3M7C7</accession>
<evidence type="ECO:0000313" key="1">
    <source>
        <dbReference type="EMBL" id="KTC62381.1"/>
    </source>
</evidence>
<proteinExistence type="predicted"/>